<organism evidence="2 3">
    <name type="scientific">Penicillium solitum</name>
    <dbReference type="NCBI Taxonomy" id="60172"/>
    <lineage>
        <taxon>Eukaryota</taxon>
        <taxon>Fungi</taxon>
        <taxon>Dikarya</taxon>
        <taxon>Ascomycota</taxon>
        <taxon>Pezizomycotina</taxon>
        <taxon>Eurotiomycetes</taxon>
        <taxon>Eurotiomycetidae</taxon>
        <taxon>Eurotiales</taxon>
        <taxon>Aspergillaceae</taxon>
        <taxon>Penicillium</taxon>
    </lineage>
</organism>
<proteinExistence type="predicted"/>
<evidence type="ECO:0000313" key="2">
    <source>
        <dbReference type="EMBL" id="OQE03501.1"/>
    </source>
</evidence>
<dbReference type="EMBL" id="MDYO01000001">
    <property type="protein sequence ID" value="OQE03501.1"/>
    <property type="molecule type" value="Genomic_DNA"/>
</dbReference>
<evidence type="ECO:0000256" key="1">
    <source>
        <dbReference type="SAM" id="MobiDB-lite"/>
    </source>
</evidence>
<reference evidence="3" key="1">
    <citation type="journal article" date="2017" name="Nat. Microbiol.">
        <title>Global analysis of biosynthetic gene clusters reveals vast potential of secondary metabolite production in Penicillium species.</title>
        <authorList>
            <person name="Nielsen J.C."/>
            <person name="Grijseels S."/>
            <person name="Prigent S."/>
            <person name="Ji B."/>
            <person name="Dainat J."/>
            <person name="Nielsen K.F."/>
            <person name="Frisvad J.C."/>
            <person name="Workman M."/>
            <person name="Nielsen J."/>
        </authorList>
    </citation>
    <scope>NUCLEOTIDE SEQUENCE [LARGE SCALE GENOMIC DNA]</scope>
    <source>
        <strain evidence="3">IBT 29525</strain>
    </source>
</reference>
<gene>
    <name evidence="2" type="ORF">PENSOL_c001G00656</name>
</gene>
<name>A0A1V6RP05_9EURO</name>
<comment type="caution">
    <text evidence="2">The sequence shown here is derived from an EMBL/GenBank/DDBJ whole genome shotgun (WGS) entry which is preliminary data.</text>
</comment>
<protein>
    <submittedName>
        <fullName evidence="2">Uncharacterized protein</fullName>
    </submittedName>
</protein>
<feature type="region of interest" description="Disordered" evidence="1">
    <location>
        <begin position="1"/>
        <end position="38"/>
    </location>
</feature>
<keyword evidence="3" id="KW-1185">Reference proteome</keyword>
<accession>A0A1V6RP05</accession>
<dbReference type="AlphaFoldDB" id="A0A1V6RP05"/>
<dbReference type="Proteomes" id="UP000191612">
    <property type="component" value="Unassembled WGS sequence"/>
</dbReference>
<evidence type="ECO:0000313" key="3">
    <source>
        <dbReference type="Proteomes" id="UP000191612"/>
    </source>
</evidence>
<sequence>MLVSAHITKRAHEGRPLIPRHAKGCHMTSDPQSALGSMRTLPFEPTLDIVREIRHQHEHKTKQLND</sequence>